<evidence type="ECO:0000256" key="4">
    <source>
        <dbReference type="SAM" id="Phobius"/>
    </source>
</evidence>
<dbReference type="CDD" id="cd16917">
    <property type="entry name" value="HATPase_UhpB-NarQ-NarX-like"/>
    <property type="match status" value="1"/>
</dbReference>
<keyword evidence="1" id="KW-0808">Transferase</keyword>
<keyword evidence="4" id="KW-0812">Transmembrane</keyword>
<keyword evidence="3" id="KW-0902">Two-component regulatory system</keyword>
<dbReference type="GO" id="GO:0046983">
    <property type="term" value="F:protein dimerization activity"/>
    <property type="evidence" value="ECO:0007669"/>
    <property type="project" value="InterPro"/>
</dbReference>
<keyword evidence="7" id="KW-1185">Reference proteome</keyword>
<feature type="transmembrane region" description="Helical" evidence="4">
    <location>
        <begin position="146"/>
        <end position="166"/>
    </location>
</feature>
<feature type="transmembrane region" description="Helical" evidence="4">
    <location>
        <begin position="50"/>
        <end position="69"/>
    </location>
</feature>
<evidence type="ECO:0000259" key="5">
    <source>
        <dbReference type="Pfam" id="PF07730"/>
    </source>
</evidence>
<dbReference type="EMBL" id="BOOP01000006">
    <property type="protein sequence ID" value="GII36806.1"/>
    <property type="molecule type" value="Genomic_DNA"/>
</dbReference>
<dbReference type="AlphaFoldDB" id="A0A8J3U227"/>
<feature type="transmembrane region" description="Helical" evidence="4">
    <location>
        <begin position="120"/>
        <end position="139"/>
    </location>
</feature>
<accession>A0A8J3U227</accession>
<sequence length="377" mass="40288">MKQNRPAEESWLNPLGEDEQGPDAKGLYIWCALAGGPVWDIAHGHAHPLWAAWAVTAAGAALYIVTVRLSFAGSRRAERLFLPLLAAVAIAAASVFHGNFSLLLVMTAIALGVTVRGRRLPFLLSALALASLGVQIAIGSGVRDTVFLMWGLFTAGLIPAIMLRLWEAIRELQETREELARAAVSEERLRFSRDLHDLLGHTLSVMVVKAEAVRRLAHRDADGAARQAADIEQIGREALTEVRAAVTGYRGRGLTAELDSARTVLADADIDVTVRTPVVRLSPETDVLLGWAVREGVTNVIRHSRARSCEIDLREPGGLVLEIRDDGAPAAGPGHRGNGLVGLGERVAAVDGSLDAGPRPGGGFLLRVTLPEQGENV</sequence>
<dbReference type="GO" id="GO:0016020">
    <property type="term" value="C:membrane"/>
    <property type="evidence" value="ECO:0007669"/>
    <property type="project" value="InterPro"/>
</dbReference>
<evidence type="ECO:0000313" key="6">
    <source>
        <dbReference type="EMBL" id="GII36806.1"/>
    </source>
</evidence>
<feature type="domain" description="Signal transduction histidine kinase subgroup 3 dimerisation and phosphoacceptor" evidence="5">
    <location>
        <begin position="187"/>
        <end position="252"/>
    </location>
</feature>
<gene>
    <name evidence="6" type="ORF">Pph01_18090</name>
</gene>
<name>A0A8J3U227_9ACTN</name>
<dbReference type="InterPro" id="IPR036890">
    <property type="entry name" value="HATPase_C_sf"/>
</dbReference>
<dbReference type="RefSeq" id="WP_204072523.1">
    <property type="nucleotide sequence ID" value="NZ_BAABHI010000035.1"/>
</dbReference>
<dbReference type="Proteomes" id="UP000622547">
    <property type="component" value="Unassembled WGS sequence"/>
</dbReference>
<proteinExistence type="predicted"/>
<organism evidence="6 7">
    <name type="scientific">Planotetraspora phitsanulokensis</name>
    <dbReference type="NCBI Taxonomy" id="575192"/>
    <lineage>
        <taxon>Bacteria</taxon>
        <taxon>Bacillati</taxon>
        <taxon>Actinomycetota</taxon>
        <taxon>Actinomycetes</taxon>
        <taxon>Streptosporangiales</taxon>
        <taxon>Streptosporangiaceae</taxon>
        <taxon>Planotetraspora</taxon>
    </lineage>
</organism>
<dbReference type="GO" id="GO:0000155">
    <property type="term" value="F:phosphorelay sensor kinase activity"/>
    <property type="evidence" value="ECO:0007669"/>
    <property type="project" value="InterPro"/>
</dbReference>
<evidence type="ECO:0000256" key="1">
    <source>
        <dbReference type="ARBA" id="ARBA00022679"/>
    </source>
</evidence>
<evidence type="ECO:0000256" key="3">
    <source>
        <dbReference type="ARBA" id="ARBA00023012"/>
    </source>
</evidence>
<protein>
    <submittedName>
        <fullName evidence="6">Two-component sensor histidine kinase</fullName>
    </submittedName>
</protein>
<dbReference type="Gene3D" id="3.30.565.10">
    <property type="entry name" value="Histidine kinase-like ATPase, C-terminal domain"/>
    <property type="match status" value="1"/>
</dbReference>
<reference evidence="6 7" key="1">
    <citation type="submission" date="2021-01" db="EMBL/GenBank/DDBJ databases">
        <title>Whole genome shotgun sequence of Planotetraspora phitsanulokensis NBRC 104273.</title>
        <authorList>
            <person name="Komaki H."/>
            <person name="Tamura T."/>
        </authorList>
    </citation>
    <scope>NUCLEOTIDE SEQUENCE [LARGE SCALE GENOMIC DNA]</scope>
    <source>
        <strain evidence="6 7">NBRC 104273</strain>
    </source>
</reference>
<dbReference type="Pfam" id="PF07730">
    <property type="entry name" value="HisKA_3"/>
    <property type="match status" value="1"/>
</dbReference>
<keyword evidence="4" id="KW-0472">Membrane</keyword>
<dbReference type="Gene3D" id="1.20.5.1930">
    <property type="match status" value="1"/>
</dbReference>
<dbReference type="InterPro" id="IPR050482">
    <property type="entry name" value="Sensor_HK_TwoCompSys"/>
</dbReference>
<dbReference type="PANTHER" id="PTHR24421:SF63">
    <property type="entry name" value="SENSOR HISTIDINE KINASE DESK"/>
    <property type="match status" value="1"/>
</dbReference>
<evidence type="ECO:0000313" key="7">
    <source>
        <dbReference type="Proteomes" id="UP000622547"/>
    </source>
</evidence>
<dbReference type="PANTHER" id="PTHR24421">
    <property type="entry name" value="NITRATE/NITRITE SENSOR PROTEIN NARX-RELATED"/>
    <property type="match status" value="1"/>
</dbReference>
<feature type="transmembrane region" description="Helical" evidence="4">
    <location>
        <begin position="81"/>
        <end position="114"/>
    </location>
</feature>
<comment type="caution">
    <text evidence="6">The sequence shown here is derived from an EMBL/GenBank/DDBJ whole genome shotgun (WGS) entry which is preliminary data.</text>
</comment>
<dbReference type="InterPro" id="IPR011712">
    <property type="entry name" value="Sig_transdc_His_kin_sub3_dim/P"/>
</dbReference>
<keyword evidence="2 6" id="KW-0418">Kinase</keyword>
<evidence type="ECO:0000256" key="2">
    <source>
        <dbReference type="ARBA" id="ARBA00022777"/>
    </source>
</evidence>
<keyword evidence="4" id="KW-1133">Transmembrane helix</keyword>
<dbReference type="SUPFAM" id="SSF55874">
    <property type="entry name" value="ATPase domain of HSP90 chaperone/DNA topoisomerase II/histidine kinase"/>
    <property type="match status" value="1"/>
</dbReference>